<evidence type="ECO:0000256" key="1">
    <source>
        <dbReference type="SAM" id="MobiDB-lite"/>
    </source>
</evidence>
<feature type="compositionally biased region" description="Polar residues" evidence="1">
    <location>
        <begin position="293"/>
        <end position="302"/>
    </location>
</feature>
<dbReference type="Proteomes" id="UP000076722">
    <property type="component" value="Unassembled WGS sequence"/>
</dbReference>
<feature type="region of interest" description="Disordered" evidence="1">
    <location>
        <begin position="258"/>
        <end position="391"/>
    </location>
</feature>
<reference evidence="2 3" key="1">
    <citation type="journal article" date="2016" name="Mol. Biol. Evol.">
        <title>Comparative Genomics of Early-Diverging Mushroom-Forming Fungi Provides Insights into the Origins of Lignocellulose Decay Capabilities.</title>
        <authorList>
            <person name="Nagy L.G."/>
            <person name="Riley R."/>
            <person name="Tritt A."/>
            <person name="Adam C."/>
            <person name="Daum C."/>
            <person name="Floudas D."/>
            <person name="Sun H."/>
            <person name="Yadav J.S."/>
            <person name="Pangilinan J."/>
            <person name="Larsson K.H."/>
            <person name="Matsuura K."/>
            <person name="Barry K."/>
            <person name="Labutti K."/>
            <person name="Kuo R."/>
            <person name="Ohm R.A."/>
            <person name="Bhattacharya S.S."/>
            <person name="Shirouzu T."/>
            <person name="Yoshinaga Y."/>
            <person name="Martin F.M."/>
            <person name="Grigoriev I.V."/>
            <person name="Hibbett D.S."/>
        </authorList>
    </citation>
    <scope>NUCLEOTIDE SEQUENCE [LARGE SCALE GENOMIC DNA]</scope>
    <source>
        <strain evidence="2 3">HHB9708</strain>
    </source>
</reference>
<dbReference type="AlphaFoldDB" id="A0A164TVV7"/>
<feature type="region of interest" description="Disordered" evidence="1">
    <location>
        <begin position="99"/>
        <end position="171"/>
    </location>
</feature>
<sequence>MTTSPSSATTNSSINMPIAIAPYAQTGEEDRSDAINRLNARMEASKLSHALRARLGFATFKAAHNAINVPMDELEAKITPPSSTPNAANAKRLASEIERGATPTPRPSDDPSHSLYASILSPPNKRSKPSPIRTKAQSFSSAFPPPPPPIPSPRSRTHRKGRSMKDRNEILHDVPTARDDIKAAATLTNLMFSSRSNPSDGERSLSRTSSNASTSGNVLLGDHPIPTHRTATPATPKTPRERKDDVADQEAAELMMFLATSPSPARRKPTDHRPAVLGTGKVLFPSATLPSERPNSTGNLQNDEMDADDRTEISFSQPPSQSSTMTLVNGSQISSVPFPFPDERHKTPPAGRSGSLSRSPRSPPPASPMHQSPLTPRATPSRGGNGFRLSEYLNVSPSPAVIPQWNGGKRAEARGRRLFEDLAADSDRMDTDSIRRASSNERSTRTANANSMPPPSGLAAGINLPS</sequence>
<evidence type="ECO:0000313" key="2">
    <source>
        <dbReference type="EMBL" id="KZS92678.1"/>
    </source>
</evidence>
<protein>
    <submittedName>
        <fullName evidence="2">Uncharacterized protein</fullName>
    </submittedName>
</protein>
<feature type="region of interest" description="Disordered" evidence="1">
    <location>
        <begin position="192"/>
        <end position="246"/>
    </location>
</feature>
<keyword evidence="3" id="KW-1185">Reference proteome</keyword>
<proteinExistence type="predicted"/>
<feature type="compositionally biased region" description="Low complexity" evidence="1">
    <location>
        <begin position="223"/>
        <end position="237"/>
    </location>
</feature>
<accession>A0A164TVV7</accession>
<gene>
    <name evidence="2" type="ORF">SISNIDRAFT_550250</name>
</gene>
<evidence type="ECO:0000313" key="3">
    <source>
        <dbReference type="Proteomes" id="UP000076722"/>
    </source>
</evidence>
<feature type="compositionally biased region" description="Low complexity" evidence="1">
    <location>
        <begin position="206"/>
        <end position="215"/>
    </location>
</feature>
<feature type="compositionally biased region" description="Pro residues" evidence="1">
    <location>
        <begin position="143"/>
        <end position="152"/>
    </location>
</feature>
<feature type="region of interest" description="Disordered" evidence="1">
    <location>
        <begin position="424"/>
        <end position="466"/>
    </location>
</feature>
<name>A0A164TVV7_9AGAM</name>
<organism evidence="2 3">
    <name type="scientific">Sistotremastrum niveocremeum HHB9708</name>
    <dbReference type="NCBI Taxonomy" id="1314777"/>
    <lineage>
        <taxon>Eukaryota</taxon>
        <taxon>Fungi</taxon>
        <taxon>Dikarya</taxon>
        <taxon>Basidiomycota</taxon>
        <taxon>Agaricomycotina</taxon>
        <taxon>Agaricomycetes</taxon>
        <taxon>Sistotremastrales</taxon>
        <taxon>Sistotremastraceae</taxon>
        <taxon>Sertulicium</taxon>
        <taxon>Sertulicium niveocremeum</taxon>
    </lineage>
</organism>
<dbReference type="OrthoDB" id="3915838at2759"/>
<dbReference type="EMBL" id="KV419409">
    <property type="protein sequence ID" value="KZS92678.1"/>
    <property type="molecule type" value="Genomic_DNA"/>
</dbReference>
<feature type="compositionally biased region" description="Polar residues" evidence="1">
    <location>
        <begin position="313"/>
        <end position="335"/>
    </location>
</feature>
<feature type="compositionally biased region" description="Basic and acidic residues" evidence="1">
    <location>
        <begin position="424"/>
        <end position="444"/>
    </location>
</feature>
<feature type="compositionally biased region" description="Low complexity" evidence="1">
    <location>
        <begin position="348"/>
        <end position="360"/>
    </location>
</feature>
<dbReference type="STRING" id="1314777.A0A164TVV7"/>